<feature type="region of interest" description="Disordered" evidence="1">
    <location>
        <begin position="35"/>
        <end position="168"/>
    </location>
</feature>
<organism evidence="2">
    <name type="scientific">Cladocopium goreaui</name>
    <dbReference type="NCBI Taxonomy" id="2562237"/>
    <lineage>
        <taxon>Eukaryota</taxon>
        <taxon>Sar</taxon>
        <taxon>Alveolata</taxon>
        <taxon>Dinophyceae</taxon>
        <taxon>Suessiales</taxon>
        <taxon>Symbiodiniaceae</taxon>
        <taxon>Cladocopium</taxon>
    </lineage>
</organism>
<keyword evidence="4" id="KW-1185">Reference proteome</keyword>
<dbReference type="EMBL" id="CAMXCT020002413">
    <property type="protein sequence ID" value="CAL1151382.1"/>
    <property type="molecule type" value="Genomic_DNA"/>
</dbReference>
<accession>A0A9P1CVS4</accession>
<dbReference type="Proteomes" id="UP001152797">
    <property type="component" value="Unassembled WGS sequence"/>
</dbReference>
<feature type="compositionally biased region" description="Basic and acidic residues" evidence="1">
    <location>
        <begin position="98"/>
        <end position="114"/>
    </location>
</feature>
<evidence type="ECO:0000313" key="2">
    <source>
        <dbReference type="EMBL" id="CAI3998007.1"/>
    </source>
</evidence>
<reference evidence="3 4" key="2">
    <citation type="submission" date="2024-05" db="EMBL/GenBank/DDBJ databases">
        <authorList>
            <person name="Chen Y."/>
            <person name="Shah S."/>
            <person name="Dougan E. K."/>
            <person name="Thang M."/>
            <person name="Chan C."/>
        </authorList>
    </citation>
    <scope>NUCLEOTIDE SEQUENCE [LARGE SCALE GENOMIC DNA]</scope>
</reference>
<protein>
    <submittedName>
        <fullName evidence="3">HMG box domain-containing protein</fullName>
    </submittedName>
</protein>
<comment type="caution">
    <text evidence="2">The sequence shown here is derived from an EMBL/GenBank/DDBJ whole genome shotgun (WGS) entry which is preliminary data.</text>
</comment>
<dbReference type="EMBL" id="CAMXCT010002413">
    <property type="protein sequence ID" value="CAI3998007.1"/>
    <property type="molecule type" value="Genomic_DNA"/>
</dbReference>
<gene>
    <name evidence="2" type="ORF">C1SCF055_LOCUS24342</name>
</gene>
<dbReference type="EMBL" id="CAMXCT030002413">
    <property type="protein sequence ID" value="CAL4785319.1"/>
    <property type="molecule type" value="Genomic_DNA"/>
</dbReference>
<name>A0A9P1CVS4_9DINO</name>
<evidence type="ECO:0000313" key="3">
    <source>
        <dbReference type="EMBL" id="CAL4785319.1"/>
    </source>
</evidence>
<dbReference type="AlphaFoldDB" id="A0A9P1CVS4"/>
<feature type="compositionally biased region" description="Basic and acidic residues" evidence="1">
    <location>
        <begin position="131"/>
        <end position="152"/>
    </location>
</feature>
<evidence type="ECO:0000256" key="1">
    <source>
        <dbReference type="SAM" id="MobiDB-lite"/>
    </source>
</evidence>
<reference evidence="2" key="1">
    <citation type="submission" date="2022-10" db="EMBL/GenBank/DDBJ databases">
        <authorList>
            <person name="Chen Y."/>
            <person name="Dougan E. K."/>
            <person name="Chan C."/>
            <person name="Rhodes N."/>
            <person name="Thang M."/>
        </authorList>
    </citation>
    <scope>NUCLEOTIDE SEQUENCE</scope>
</reference>
<dbReference type="OrthoDB" id="437716at2759"/>
<evidence type="ECO:0000313" key="4">
    <source>
        <dbReference type="Proteomes" id="UP001152797"/>
    </source>
</evidence>
<feature type="compositionally biased region" description="Basic residues" evidence="1">
    <location>
        <begin position="121"/>
        <end position="130"/>
    </location>
</feature>
<feature type="compositionally biased region" description="Basic and acidic residues" evidence="1">
    <location>
        <begin position="71"/>
        <end position="83"/>
    </location>
</feature>
<proteinExistence type="predicted"/>
<sequence>MSQFFLNHESSDEECAMSPKKTLCLKVDACVPPVATSVPGASVTPSVPEPKDVIVTPEPRGHGAHAGSSGDKPEAPQKRRADNQDVCLELFPAGGSPDAKKPAGDAEAPKDMKKPAAVPKSKVRAGKKIKLPPDEDKQSKPRGADKGQRATRGDALTFAGHRPPADPDLREQFLCIRKEYMDQKAAYKADKKGKKKSDSVRNWTPHATQLEYLQFMKIQMAKLKETAATTQEKFTSASEAWKDHCIEKGYLKSVPVDDNAGELAPDINLDDDDGAEMKEAERSVAEEMNCAEMSEEHLDGST</sequence>